<dbReference type="KEGG" id="sclo:SCLO_1017120"/>
<protein>
    <submittedName>
        <fullName evidence="1">Uncharacterized protein</fullName>
    </submittedName>
</protein>
<sequence length="310" mass="33456">MEWLACDNDATGWQHMTNLTEKYTGQWKRLLWACLIFAPNPLIWGGPIAYATPQSGQSSAPLALSYADIVDLADAAPVIVQVRIRNSIPLSAERAGNVPPGHRRVYIEADVTALIRGEGGISPAVTYLYDAPADARGKIAKLKKAQMLLFAKQGSRPGEIQLVARDAQIPATPAEMERVKGIVSTLVSPGAPPRIKGPGDAFHVSGTIAGEGETQIFLRTENGEPVSLSIIRRPGQEPRWAVALGEIVDEAARPPQPGSLLWYRLACALPPVLPAQSVRTLPLPDAEAARADYQLVMQALGPCERTRQLR</sequence>
<evidence type="ECO:0000313" key="1">
    <source>
        <dbReference type="EMBL" id="BAV64752.1"/>
    </source>
</evidence>
<name>A0A1E1F2S2_9SPHN</name>
<proteinExistence type="predicted"/>
<reference evidence="1 2" key="1">
    <citation type="submission" date="2016-10" db="EMBL/GenBank/DDBJ databases">
        <title>Complete Genome Sequence of the Nonylphenol-Degrading Bacterium Sphingobium cloacae JCM 10874T.</title>
        <authorList>
            <person name="Ootsuka M."/>
            <person name="Nishizawa T."/>
            <person name="Ohta H."/>
        </authorList>
    </citation>
    <scope>NUCLEOTIDE SEQUENCE [LARGE SCALE GENOMIC DNA]</scope>
    <source>
        <strain evidence="1 2">JCM 10874</strain>
    </source>
</reference>
<accession>A0A1E1F2S2</accession>
<evidence type="ECO:0000313" key="2">
    <source>
        <dbReference type="Proteomes" id="UP000218272"/>
    </source>
</evidence>
<keyword evidence="2" id="KW-1185">Reference proteome</keyword>
<dbReference type="EMBL" id="AP017655">
    <property type="protein sequence ID" value="BAV64752.1"/>
    <property type="molecule type" value="Genomic_DNA"/>
</dbReference>
<organism evidence="1 2">
    <name type="scientific">Sphingobium cloacae</name>
    <dbReference type="NCBI Taxonomy" id="120107"/>
    <lineage>
        <taxon>Bacteria</taxon>
        <taxon>Pseudomonadati</taxon>
        <taxon>Pseudomonadota</taxon>
        <taxon>Alphaproteobacteria</taxon>
        <taxon>Sphingomonadales</taxon>
        <taxon>Sphingomonadaceae</taxon>
        <taxon>Sphingobium</taxon>
    </lineage>
</organism>
<dbReference type="AlphaFoldDB" id="A0A1E1F2S2"/>
<gene>
    <name evidence="1" type="ORF">SCLO_1017120</name>
</gene>
<dbReference type="Proteomes" id="UP000218272">
    <property type="component" value="Chromosome SCLO_1"/>
</dbReference>